<proteinExistence type="inferred from homology"/>
<feature type="domain" description="HTH lysR-type" evidence="6">
    <location>
        <begin position="1"/>
        <end position="59"/>
    </location>
</feature>
<keyword evidence="3" id="KW-0805">Transcription regulation</keyword>
<dbReference type="InterPro" id="IPR036390">
    <property type="entry name" value="WH_DNA-bd_sf"/>
</dbReference>
<dbReference type="PROSITE" id="PS50931">
    <property type="entry name" value="HTH_LYSR"/>
    <property type="match status" value="1"/>
</dbReference>
<dbReference type="InterPro" id="IPR058163">
    <property type="entry name" value="LysR-type_TF_proteobact-type"/>
</dbReference>
<sequence>MDRFDAMRLFVRLVERQSFTAAAADLGIPRSTASEVLRGLEARLGARLLERTTRHVTPTLDGEDYYRRCVAILAEVEEAETAMRDARPRGLLRIDAHPLLTRTFILPHLPEFLACYPQLELQIGQGDRLVDLVREGIDCVIRSGEPEDSGMILRRLGTIAEITVASPAYIASHGMPVTPDALDGHQMVAFVSSRTGDVLPLEFSVAGGLRQVVLPGRVRVNNSDTMADLARLGFGLAQAPRYRFADDLASGALVEVLADYPPSPTPLSALYPQNRQLALRLRVFLDWISGIFAEAKL</sequence>
<name>A0A4Q1UX55_9BRAD</name>
<evidence type="ECO:0000256" key="2">
    <source>
        <dbReference type="ARBA" id="ARBA00009437"/>
    </source>
</evidence>
<dbReference type="FunFam" id="1.10.10.10:FF:000001">
    <property type="entry name" value="LysR family transcriptional regulator"/>
    <property type="match status" value="1"/>
</dbReference>
<organism evidence="7 8">
    <name type="scientific">Bradyrhizobium betae</name>
    <dbReference type="NCBI Taxonomy" id="244734"/>
    <lineage>
        <taxon>Bacteria</taxon>
        <taxon>Pseudomonadati</taxon>
        <taxon>Pseudomonadota</taxon>
        <taxon>Alphaproteobacteria</taxon>
        <taxon>Hyphomicrobiales</taxon>
        <taxon>Nitrobacteraceae</taxon>
        <taxon>Bradyrhizobium</taxon>
    </lineage>
</organism>
<dbReference type="Pfam" id="PF03466">
    <property type="entry name" value="LysR_substrate"/>
    <property type="match status" value="1"/>
</dbReference>
<comment type="caution">
    <text evidence="7">The sequence shown here is derived from an EMBL/GenBank/DDBJ whole genome shotgun (WGS) entry which is preliminary data.</text>
</comment>
<dbReference type="RefSeq" id="WP_129273328.1">
    <property type="nucleotide sequence ID" value="NZ_MZXW01000035.1"/>
</dbReference>
<dbReference type="InterPro" id="IPR005119">
    <property type="entry name" value="LysR_subst-bd"/>
</dbReference>
<keyword evidence="4" id="KW-0238">DNA-binding</keyword>
<protein>
    <submittedName>
        <fullName evidence="7">LysR family transcriptional regulator</fullName>
    </submittedName>
</protein>
<dbReference type="InterPro" id="IPR036388">
    <property type="entry name" value="WH-like_DNA-bd_sf"/>
</dbReference>
<dbReference type="EMBL" id="MZXW01000035">
    <property type="protein sequence ID" value="RXT42024.1"/>
    <property type="molecule type" value="Genomic_DNA"/>
</dbReference>
<dbReference type="OrthoDB" id="9786526at2"/>
<dbReference type="Gene3D" id="3.40.190.290">
    <property type="match status" value="1"/>
</dbReference>
<evidence type="ECO:0000259" key="6">
    <source>
        <dbReference type="PROSITE" id="PS50931"/>
    </source>
</evidence>
<dbReference type="CDD" id="cd08472">
    <property type="entry name" value="PBP2_CrgA_like_3"/>
    <property type="match status" value="1"/>
</dbReference>
<evidence type="ECO:0000256" key="3">
    <source>
        <dbReference type="ARBA" id="ARBA00023015"/>
    </source>
</evidence>
<dbReference type="Gene3D" id="1.10.10.10">
    <property type="entry name" value="Winged helix-like DNA-binding domain superfamily/Winged helix DNA-binding domain"/>
    <property type="match status" value="1"/>
</dbReference>
<evidence type="ECO:0000256" key="1">
    <source>
        <dbReference type="ARBA" id="ARBA00003502"/>
    </source>
</evidence>
<dbReference type="SUPFAM" id="SSF46785">
    <property type="entry name" value="Winged helix' DNA-binding domain"/>
    <property type="match status" value="1"/>
</dbReference>
<evidence type="ECO:0000313" key="7">
    <source>
        <dbReference type="EMBL" id="RXT42024.1"/>
    </source>
</evidence>
<dbReference type="GO" id="GO:0043565">
    <property type="term" value="F:sequence-specific DNA binding"/>
    <property type="evidence" value="ECO:0007669"/>
    <property type="project" value="TreeGrafter"/>
</dbReference>
<dbReference type="InterPro" id="IPR000847">
    <property type="entry name" value="LysR_HTH_N"/>
</dbReference>
<dbReference type="AlphaFoldDB" id="A0A4Q1UX55"/>
<gene>
    <name evidence="7" type="ORF">B5V03_26370</name>
</gene>
<keyword evidence="5" id="KW-0804">Transcription</keyword>
<accession>A0A4Q1UX55</accession>
<evidence type="ECO:0000313" key="8">
    <source>
        <dbReference type="Proteomes" id="UP000290819"/>
    </source>
</evidence>
<dbReference type="GO" id="GO:0003700">
    <property type="term" value="F:DNA-binding transcription factor activity"/>
    <property type="evidence" value="ECO:0007669"/>
    <property type="project" value="InterPro"/>
</dbReference>
<dbReference type="Proteomes" id="UP000290819">
    <property type="component" value="Unassembled WGS sequence"/>
</dbReference>
<dbReference type="PANTHER" id="PTHR30537:SF72">
    <property type="entry name" value="LYSR FAMILY TRANSCRIPTIONAL REGULATOR"/>
    <property type="match status" value="1"/>
</dbReference>
<evidence type="ECO:0000256" key="5">
    <source>
        <dbReference type="ARBA" id="ARBA00023163"/>
    </source>
</evidence>
<dbReference type="SUPFAM" id="SSF53850">
    <property type="entry name" value="Periplasmic binding protein-like II"/>
    <property type="match status" value="1"/>
</dbReference>
<dbReference type="GO" id="GO:0006351">
    <property type="term" value="P:DNA-templated transcription"/>
    <property type="evidence" value="ECO:0007669"/>
    <property type="project" value="TreeGrafter"/>
</dbReference>
<evidence type="ECO:0000256" key="4">
    <source>
        <dbReference type="ARBA" id="ARBA00023125"/>
    </source>
</evidence>
<dbReference type="Pfam" id="PF00126">
    <property type="entry name" value="HTH_1"/>
    <property type="match status" value="1"/>
</dbReference>
<comment type="function">
    <text evidence="1">NodD regulates the expression of the nodABCFE genes which encode other nodulation proteins. NodD is also a negative regulator of its own expression. Binds flavonoids as inducers.</text>
</comment>
<dbReference type="FunFam" id="3.40.190.290:FF:000001">
    <property type="entry name" value="Transcriptional regulator, LysR family"/>
    <property type="match status" value="1"/>
</dbReference>
<comment type="similarity">
    <text evidence="2">Belongs to the LysR transcriptional regulatory family.</text>
</comment>
<keyword evidence="8" id="KW-1185">Reference proteome</keyword>
<reference evidence="7 8" key="1">
    <citation type="submission" date="2017-03" db="EMBL/GenBank/DDBJ databases">
        <authorList>
            <person name="Safronova V.I."/>
            <person name="Sazanova A.L."/>
            <person name="Chirak E.R."/>
        </authorList>
    </citation>
    <scope>NUCLEOTIDE SEQUENCE [LARGE SCALE GENOMIC DNA]</scope>
    <source>
        <strain evidence="7 8">Opo-243</strain>
    </source>
</reference>
<dbReference type="PANTHER" id="PTHR30537">
    <property type="entry name" value="HTH-TYPE TRANSCRIPTIONAL REGULATOR"/>
    <property type="match status" value="1"/>
</dbReference>